<evidence type="ECO:0000256" key="4">
    <source>
        <dbReference type="ARBA" id="ARBA00022840"/>
    </source>
</evidence>
<dbReference type="EC" id="2.7.10.2" evidence="9"/>
<keyword evidence="7" id="KW-0727">SH2 domain</keyword>
<dbReference type="InterPro" id="IPR036860">
    <property type="entry name" value="SH2_dom_sf"/>
</dbReference>
<feature type="region of interest" description="Disordered" evidence="10">
    <location>
        <begin position="367"/>
        <end position="415"/>
    </location>
</feature>
<evidence type="ECO:0000256" key="5">
    <source>
        <dbReference type="ARBA" id="ARBA00023137"/>
    </source>
</evidence>
<feature type="compositionally biased region" description="Basic residues" evidence="10">
    <location>
        <begin position="392"/>
        <end position="415"/>
    </location>
</feature>
<comment type="catalytic activity">
    <reaction evidence="6 9">
        <text>L-tyrosyl-[protein] + ATP = O-phospho-L-tyrosyl-[protein] + ADP + H(+)</text>
        <dbReference type="Rhea" id="RHEA:10596"/>
        <dbReference type="Rhea" id="RHEA-COMP:10136"/>
        <dbReference type="Rhea" id="RHEA-COMP:20101"/>
        <dbReference type="ChEBI" id="CHEBI:15378"/>
        <dbReference type="ChEBI" id="CHEBI:30616"/>
        <dbReference type="ChEBI" id="CHEBI:46858"/>
        <dbReference type="ChEBI" id="CHEBI:61978"/>
        <dbReference type="ChEBI" id="CHEBI:456216"/>
        <dbReference type="EC" id="2.7.10.2"/>
    </reaction>
</comment>
<dbReference type="Gene3D" id="3.30.505.10">
    <property type="entry name" value="SH2 domain"/>
    <property type="match status" value="1"/>
</dbReference>
<dbReference type="CDD" id="cd10361">
    <property type="entry name" value="SH2_Fps_family"/>
    <property type="match status" value="1"/>
</dbReference>
<gene>
    <name evidence="13" type="ORF">TCLT_LOCUS1725</name>
</gene>
<dbReference type="Gene3D" id="1.10.510.10">
    <property type="entry name" value="Transferase(Phosphotransferase) domain 1"/>
    <property type="match status" value="1"/>
</dbReference>
<dbReference type="InterPro" id="IPR001245">
    <property type="entry name" value="Ser-Thr/Tyr_kinase_cat_dom"/>
</dbReference>
<dbReference type="InterPro" id="IPR050198">
    <property type="entry name" value="Non-receptor_tyrosine_kinases"/>
</dbReference>
<sequence>MGGENLEEEDYYHGLLPREDIPHLLVEEGDFLIRTSETAPNQTRQIIISILVEKRTSIVKHVVVQQTHGKFLTDAQASFSSVPQLIRFYLKSGEPILSKLPSTVLRRAVSRAPWELRHESVTIQKKIGEGAFGEVFKGTYKLHAGRVVDVAIKLAKTAEMTKGKIKEMMKEARLMRNYEHPNVVRMYGVCVEHEPLLIVMELVDGGALDVFLRRNQVPVKTKIEKIVAGSAWGLEYLHSRNCIHRDIAARNCLLTRDEYQMTKASRVPIKWLAPETIQRLVYTSKTDVWSYGVMIWEIFANAEEPYKGMSNAQVKEKVAHGYKMEFASEAPAWIVQLVHDGCWQLDPIKRSTMGHVAREIEKHAGLKPPVVNAIPGTTDPKSTQHSTDAKRRSISLKKSMSTRKKGRKSRKKVAK</sequence>
<keyword evidence="1 9" id="KW-0808">Transferase</keyword>
<name>A0A0N5CNG7_THECL</name>
<keyword evidence="2 8" id="KW-0547">Nucleotide-binding</keyword>
<dbReference type="InterPro" id="IPR000980">
    <property type="entry name" value="SH2"/>
</dbReference>
<dbReference type="OrthoDB" id="3256376at2759"/>
<evidence type="ECO:0000256" key="3">
    <source>
        <dbReference type="ARBA" id="ARBA00022777"/>
    </source>
</evidence>
<dbReference type="PROSITE" id="PS00109">
    <property type="entry name" value="PROTEIN_KINASE_TYR"/>
    <property type="match status" value="1"/>
</dbReference>
<evidence type="ECO:0000313" key="15">
    <source>
        <dbReference type="WBParaSite" id="TCLT_0000172401-mRNA-1"/>
    </source>
</evidence>
<evidence type="ECO:0000256" key="6">
    <source>
        <dbReference type="ARBA" id="ARBA00051245"/>
    </source>
</evidence>
<dbReference type="PROSITE" id="PS00107">
    <property type="entry name" value="PROTEIN_KINASE_ATP"/>
    <property type="match status" value="1"/>
</dbReference>
<keyword evidence="14" id="KW-1185">Reference proteome</keyword>
<dbReference type="GO" id="GO:0004715">
    <property type="term" value="F:non-membrane spanning protein tyrosine kinase activity"/>
    <property type="evidence" value="ECO:0007669"/>
    <property type="project" value="UniProtKB-EC"/>
</dbReference>
<dbReference type="CDD" id="cd00192">
    <property type="entry name" value="PTKc"/>
    <property type="match status" value="1"/>
</dbReference>
<dbReference type="InterPro" id="IPR008266">
    <property type="entry name" value="Tyr_kinase_AS"/>
</dbReference>
<dbReference type="OMA" id="PWIVEIV"/>
<dbReference type="Pfam" id="PF07714">
    <property type="entry name" value="PK_Tyr_Ser-Thr"/>
    <property type="match status" value="1"/>
</dbReference>
<keyword evidence="3 9" id="KW-0418">Kinase</keyword>
<dbReference type="SUPFAM" id="SSF55550">
    <property type="entry name" value="SH2 domain"/>
    <property type="match status" value="1"/>
</dbReference>
<proteinExistence type="inferred from homology"/>
<dbReference type="SMART" id="SM00252">
    <property type="entry name" value="SH2"/>
    <property type="match status" value="1"/>
</dbReference>
<dbReference type="Proteomes" id="UP000276776">
    <property type="component" value="Unassembled WGS sequence"/>
</dbReference>
<dbReference type="GO" id="GO:0005524">
    <property type="term" value="F:ATP binding"/>
    <property type="evidence" value="ECO:0007669"/>
    <property type="project" value="UniProtKB-UniRule"/>
</dbReference>
<evidence type="ECO:0000259" key="12">
    <source>
        <dbReference type="PROSITE" id="PS50011"/>
    </source>
</evidence>
<dbReference type="STRING" id="103827.A0A0N5CNG7"/>
<organism evidence="15">
    <name type="scientific">Thelazia callipaeda</name>
    <name type="common">Oriental eyeworm</name>
    <name type="synonym">Parasitic nematode</name>
    <dbReference type="NCBI Taxonomy" id="103827"/>
    <lineage>
        <taxon>Eukaryota</taxon>
        <taxon>Metazoa</taxon>
        <taxon>Ecdysozoa</taxon>
        <taxon>Nematoda</taxon>
        <taxon>Chromadorea</taxon>
        <taxon>Rhabditida</taxon>
        <taxon>Spirurina</taxon>
        <taxon>Spiruromorpha</taxon>
        <taxon>Thelazioidea</taxon>
        <taxon>Thelaziidae</taxon>
        <taxon>Thelazia</taxon>
    </lineage>
</organism>
<dbReference type="InterPro" id="IPR035849">
    <property type="entry name" value="Fes/Fps/Fer_SH2"/>
</dbReference>
<evidence type="ECO:0000259" key="11">
    <source>
        <dbReference type="PROSITE" id="PS50001"/>
    </source>
</evidence>
<dbReference type="AlphaFoldDB" id="A0A0N5CNG7"/>
<dbReference type="EMBL" id="UYYF01000251">
    <property type="protein sequence ID" value="VDM97315.1"/>
    <property type="molecule type" value="Genomic_DNA"/>
</dbReference>
<evidence type="ECO:0000313" key="14">
    <source>
        <dbReference type="Proteomes" id="UP000276776"/>
    </source>
</evidence>
<evidence type="ECO:0000256" key="2">
    <source>
        <dbReference type="ARBA" id="ARBA00022741"/>
    </source>
</evidence>
<dbReference type="FunFam" id="3.30.200.20:FF:000518">
    <property type="entry name" value="Tyrosine-protein kinase"/>
    <property type="match status" value="1"/>
</dbReference>
<reference evidence="15" key="1">
    <citation type="submission" date="2017-02" db="UniProtKB">
        <authorList>
            <consortium name="WormBaseParasite"/>
        </authorList>
    </citation>
    <scope>IDENTIFICATION</scope>
</reference>
<keyword evidence="4 8" id="KW-0067">ATP-binding</keyword>
<feature type="domain" description="Protein kinase" evidence="12">
    <location>
        <begin position="121"/>
        <end position="366"/>
    </location>
</feature>
<evidence type="ECO:0000256" key="8">
    <source>
        <dbReference type="PROSITE-ProRule" id="PRU10141"/>
    </source>
</evidence>
<dbReference type="InterPro" id="IPR000719">
    <property type="entry name" value="Prot_kinase_dom"/>
</dbReference>
<accession>A0A0N5CNG7</accession>
<evidence type="ECO:0000256" key="9">
    <source>
        <dbReference type="RuleBase" id="RU362096"/>
    </source>
</evidence>
<dbReference type="SUPFAM" id="SSF56112">
    <property type="entry name" value="Protein kinase-like (PK-like)"/>
    <property type="match status" value="1"/>
</dbReference>
<dbReference type="Gene3D" id="3.30.200.20">
    <property type="entry name" value="Phosphorylase Kinase, domain 1"/>
    <property type="match status" value="1"/>
</dbReference>
<dbReference type="InterPro" id="IPR017441">
    <property type="entry name" value="Protein_kinase_ATP_BS"/>
</dbReference>
<dbReference type="PROSITE" id="PS50011">
    <property type="entry name" value="PROTEIN_KINASE_DOM"/>
    <property type="match status" value="1"/>
</dbReference>
<feature type="binding site" evidence="8">
    <location>
        <position position="153"/>
    </location>
    <ligand>
        <name>ATP</name>
        <dbReference type="ChEBI" id="CHEBI:30616"/>
    </ligand>
</feature>
<dbReference type="PRINTS" id="PR00401">
    <property type="entry name" value="SH2DOMAIN"/>
</dbReference>
<feature type="domain" description="SH2" evidence="11">
    <location>
        <begin position="11"/>
        <end position="104"/>
    </location>
</feature>
<keyword evidence="5 9" id="KW-0829">Tyrosine-protein kinase</keyword>
<dbReference type="WBParaSite" id="TCLT_0000172401-mRNA-1">
    <property type="protein sequence ID" value="TCLT_0000172401-mRNA-1"/>
    <property type="gene ID" value="TCLT_0000172401"/>
</dbReference>
<dbReference type="SMART" id="SM00219">
    <property type="entry name" value="TyrKc"/>
    <property type="match status" value="1"/>
</dbReference>
<reference evidence="13 14" key="2">
    <citation type="submission" date="2018-11" db="EMBL/GenBank/DDBJ databases">
        <authorList>
            <consortium name="Pathogen Informatics"/>
        </authorList>
    </citation>
    <scope>NUCLEOTIDE SEQUENCE [LARGE SCALE GENOMIC DNA]</scope>
</reference>
<dbReference type="Pfam" id="PF00017">
    <property type="entry name" value="SH2"/>
    <property type="match status" value="1"/>
</dbReference>
<dbReference type="PANTHER" id="PTHR24418">
    <property type="entry name" value="TYROSINE-PROTEIN KINASE"/>
    <property type="match status" value="1"/>
</dbReference>
<dbReference type="InterPro" id="IPR020635">
    <property type="entry name" value="Tyr_kinase_cat_dom"/>
</dbReference>
<comment type="similarity">
    <text evidence="9">Belongs to the protein kinase superfamily. Tyr protein kinase family.</text>
</comment>
<evidence type="ECO:0000313" key="13">
    <source>
        <dbReference type="EMBL" id="VDM97315.1"/>
    </source>
</evidence>
<evidence type="ECO:0000256" key="10">
    <source>
        <dbReference type="SAM" id="MobiDB-lite"/>
    </source>
</evidence>
<evidence type="ECO:0000256" key="1">
    <source>
        <dbReference type="ARBA" id="ARBA00022679"/>
    </source>
</evidence>
<dbReference type="PROSITE" id="PS50001">
    <property type="entry name" value="SH2"/>
    <property type="match status" value="1"/>
</dbReference>
<evidence type="ECO:0000256" key="7">
    <source>
        <dbReference type="PROSITE-ProRule" id="PRU00191"/>
    </source>
</evidence>
<dbReference type="PRINTS" id="PR00109">
    <property type="entry name" value="TYRKINASE"/>
</dbReference>
<protein>
    <recommendedName>
        <fullName evidence="9">Tyrosine-protein kinase</fullName>
        <ecNumber evidence="9">2.7.10.2</ecNumber>
    </recommendedName>
</protein>
<dbReference type="InterPro" id="IPR011009">
    <property type="entry name" value="Kinase-like_dom_sf"/>
</dbReference>